<gene>
    <name evidence="3" type="ORF">JDW22_07685</name>
</gene>
<dbReference type="EMBL" id="JAEHNZ010000002">
    <property type="protein sequence ID" value="MBK0396460.1"/>
    <property type="molecule type" value="Genomic_DNA"/>
</dbReference>
<dbReference type="RefSeq" id="WP_200522537.1">
    <property type="nucleotide sequence ID" value="NZ_JAEHNZ010000002.1"/>
</dbReference>
<accession>A0ABS1BU94</accession>
<feature type="region of interest" description="Disordered" evidence="1">
    <location>
        <begin position="44"/>
        <end position="79"/>
    </location>
</feature>
<evidence type="ECO:0000256" key="1">
    <source>
        <dbReference type="SAM" id="MobiDB-lite"/>
    </source>
</evidence>
<proteinExistence type="predicted"/>
<sequence>MQRQSFITLVAAFGLLTGAPLAQAKNHLKKPLIERIDGALAKAKRTRESRALIREQQRKEKEAAKQKAQPASAPVAPQR</sequence>
<keyword evidence="2" id="KW-0732">Signal</keyword>
<feature type="chain" id="PRO_5046658742" evidence="2">
    <location>
        <begin position="25"/>
        <end position="79"/>
    </location>
</feature>
<feature type="signal peptide" evidence="2">
    <location>
        <begin position="1"/>
        <end position="24"/>
    </location>
</feature>
<comment type="caution">
    <text evidence="3">The sequence shown here is derived from an EMBL/GenBank/DDBJ whole genome shotgun (WGS) entry which is preliminary data.</text>
</comment>
<reference evidence="3 4" key="1">
    <citation type="journal article" date="2021" name="Pathogens">
        <title>Isolation and Characterization of Kingella bonacorsii sp. nov., A Novel Kingella Species Detected in a Stable Periodontitis Subject.</title>
        <authorList>
            <person name="Antezack A."/>
            <person name="Boxberger M."/>
            <person name="Rolland C."/>
            <person name="Monnet-Corti V."/>
            <person name="La Scola B."/>
        </authorList>
    </citation>
    <scope>NUCLEOTIDE SEQUENCE [LARGE SCALE GENOMIC DNA]</scope>
    <source>
        <strain evidence="3 4">Marseille-Q4569</strain>
    </source>
</reference>
<evidence type="ECO:0000313" key="3">
    <source>
        <dbReference type="EMBL" id="MBK0396460.1"/>
    </source>
</evidence>
<organism evidence="3 4">
    <name type="scientific">Kingella bonacorsii</name>
    <dbReference type="NCBI Taxonomy" id="2796361"/>
    <lineage>
        <taxon>Bacteria</taxon>
        <taxon>Pseudomonadati</taxon>
        <taxon>Pseudomonadota</taxon>
        <taxon>Betaproteobacteria</taxon>
        <taxon>Neisseriales</taxon>
        <taxon>Neisseriaceae</taxon>
        <taxon>Kingella</taxon>
    </lineage>
</organism>
<feature type="compositionally biased region" description="Low complexity" evidence="1">
    <location>
        <begin position="66"/>
        <end position="79"/>
    </location>
</feature>
<feature type="compositionally biased region" description="Basic and acidic residues" evidence="1">
    <location>
        <begin position="46"/>
        <end position="65"/>
    </location>
</feature>
<name>A0ABS1BU94_9NEIS</name>
<evidence type="ECO:0000313" key="4">
    <source>
        <dbReference type="Proteomes" id="UP000614058"/>
    </source>
</evidence>
<dbReference type="Proteomes" id="UP000614058">
    <property type="component" value="Unassembled WGS sequence"/>
</dbReference>
<keyword evidence="4" id="KW-1185">Reference proteome</keyword>
<protein>
    <submittedName>
        <fullName evidence="3">Uncharacterized protein</fullName>
    </submittedName>
</protein>
<evidence type="ECO:0000256" key="2">
    <source>
        <dbReference type="SAM" id="SignalP"/>
    </source>
</evidence>